<dbReference type="PROSITE" id="PS51819">
    <property type="entry name" value="VOC"/>
    <property type="match status" value="1"/>
</dbReference>
<name>X1SM43_9ZZZZ</name>
<dbReference type="EMBL" id="BARW01000750">
    <property type="protein sequence ID" value="GAI68874.1"/>
    <property type="molecule type" value="Genomic_DNA"/>
</dbReference>
<gene>
    <name evidence="2" type="ORF">S12H4_02868</name>
</gene>
<feature type="non-terminal residue" evidence="2">
    <location>
        <position position="34"/>
    </location>
</feature>
<proteinExistence type="predicted"/>
<comment type="caution">
    <text evidence="2">The sequence shown here is derived from an EMBL/GenBank/DDBJ whole genome shotgun (WGS) entry which is preliminary data.</text>
</comment>
<dbReference type="AlphaFoldDB" id="X1SM43"/>
<accession>X1SM43</accession>
<protein>
    <recommendedName>
        <fullName evidence="1">VOC domain-containing protein</fullName>
    </recommendedName>
</protein>
<reference evidence="2" key="1">
    <citation type="journal article" date="2014" name="Front. Microbiol.">
        <title>High frequency of phylogenetically diverse reductive dehalogenase-homologous genes in deep subseafloor sedimentary metagenomes.</title>
        <authorList>
            <person name="Kawai M."/>
            <person name="Futagami T."/>
            <person name="Toyoda A."/>
            <person name="Takaki Y."/>
            <person name="Nishi S."/>
            <person name="Hori S."/>
            <person name="Arai W."/>
            <person name="Tsubouchi T."/>
            <person name="Morono Y."/>
            <person name="Uchiyama I."/>
            <person name="Ito T."/>
            <person name="Fujiyama A."/>
            <person name="Inagaki F."/>
            <person name="Takami H."/>
        </authorList>
    </citation>
    <scope>NUCLEOTIDE SEQUENCE</scope>
    <source>
        <strain evidence="2">Expedition CK06-06</strain>
    </source>
</reference>
<evidence type="ECO:0000313" key="2">
    <source>
        <dbReference type="EMBL" id="GAI68874.1"/>
    </source>
</evidence>
<dbReference type="Pfam" id="PF00903">
    <property type="entry name" value="Glyoxalase"/>
    <property type="match status" value="1"/>
</dbReference>
<dbReference type="Gene3D" id="3.10.180.10">
    <property type="entry name" value="2,3-Dihydroxybiphenyl 1,2-Dioxygenase, domain 1"/>
    <property type="match status" value="1"/>
</dbReference>
<dbReference type="InterPro" id="IPR029068">
    <property type="entry name" value="Glyas_Bleomycin-R_OHBP_Dase"/>
</dbReference>
<dbReference type="InterPro" id="IPR004360">
    <property type="entry name" value="Glyas_Fos-R_dOase_dom"/>
</dbReference>
<dbReference type="SUPFAM" id="SSF54593">
    <property type="entry name" value="Glyoxalase/Bleomycin resistance protein/Dihydroxybiphenyl dioxygenase"/>
    <property type="match status" value="1"/>
</dbReference>
<feature type="domain" description="VOC" evidence="1">
    <location>
        <begin position="5"/>
        <end position="34"/>
    </location>
</feature>
<evidence type="ECO:0000259" key="1">
    <source>
        <dbReference type="PROSITE" id="PS51819"/>
    </source>
</evidence>
<dbReference type="InterPro" id="IPR037523">
    <property type="entry name" value="VOC_core"/>
</dbReference>
<organism evidence="2">
    <name type="scientific">marine sediment metagenome</name>
    <dbReference type="NCBI Taxonomy" id="412755"/>
    <lineage>
        <taxon>unclassified sequences</taxon>
        <taxon>metagenomes</taxon>
        <taxon>ecological metagenomes</taxon>
    </lineage>
</organism>
<sequence>MALGKIVHFHFYVEDLEETYKYFTEKLGFEFVRR</sequence>